<evidence type="ECO:0000313" key="2">
    <source>
        <dbReference type="Proteomes" id="UP000798662"/>
    </source>
</evidence>
<sequence length="358" mass="37970">MRVHWARRLSPLVALLTAGVVDEDAGTVTLPLYYGSYADGEGHYYVLSDTSDEGNAKGLGLNPSAKLQYAVAGETTARLDGTRNILVGRVGKVDFTPVRQVVPAAEPVPFPPTSFTPPQVGDEDYSPIVRLANVGQTVYNAPIVAGNVSDAFLNRFCDGVPDHLREAFEAAVHSKVVRICPRDTTVTLELTPGFSFAKPVLYMSMDSSAALAAAFEDITHAPALARIQLGGDDSAFSAVERLFAIVNGLGNGDLPPGAPLNATTHPGRQGFFSAIRGEGSPLNILGGIPSVATDYSPLWDVNLGRWTDYAVAANLRHRLVGEFLYLGQVARGYITAPDGGAFGSSGIIVNCPIVQRFL</sequence>
<name>A0ACC3CIL9_PYRYE</name>
<protein>
    <submittedName>
        <fullName evidence="1">Uncharacterized protein</fullName>
    </submittedName>
</protein>
<reference evidence="1" key="1">
    <citation type="submission" date="2019-11" db="EMBL/GenBank/DDBJ databases">
        <title>Nori genome reveals adaptations in red seaweeds to the harsh intertidal environment.</title>
        <authorList>
            <person name="Wang D."/>
            <person name="Mao Y."/>
        </authorList>
    </citation>
    <scope>NUCLEOTIDE SEQUENCE</scope>
    <source>
        <tissue evidence="1">Gametophyte</tissue>
    </source>
</reference>
<accession>A0ACC3CIL9</accession>
<evidence type="ECO:0000313" key="1">
    <source>
        <dbReference type="EMBL" id="KAK1870032.1"/>
    </source>
</evidence>
<gene>
    <name evidence="1" type="ORF">I4F81_012495</name>
</gene>
<dbReference type="EMBL" id="CM020620">
    <property type="protein sequence ID" value="KAK1870032.1"/>
    <property type="molecule type" value="Genomic_DNA"/>
</dbReference>
<organism evidence="1 2">
    <name type="scientific">Pyropia yezoensis</name>
    <name type="common">Susabi-nori</name>
    <name type="synonym">Porphyra yezoensis</name>
    <dbReference type="NCBI Taxonomy" id="2788"/>
    <lineage>
        <taxon>Eukaryota</taxon>
        <taxon>Rhodophyta</taxon>
        <taxon>Bangiophyceae</taxon>
        <taxon>Bangiales</taxon>
        <taxon>Bangiaceae</taxon>
        <taxon>Pyropia</taxon>
    </lineage>
</organism>
<keyword evidence="2" id="KW-1185">Reference proteome</keyword>
<comment type="caution">
    <text evidence="1">The sequence shown here is derived from an EMBL/GenBank/DDBJ whole genome shotgun (WGS) entry which is preliminary data.</text>
</comment>
<proteinExistence type="predicted"/>
<dbReference type="Proteomes" id="UP000798662">
    <property type="component" value="Chromosome 3"/>
</dbReference>